<proteinExistence type="predicted"/>
<feature type="non-terminal residue" evidence="1">
    <location>
        <position position="230"/>
    </location>
</feature>
<reference evidence="1" key="1">
    <citation type="submission" date="2018-05" db="EMBL/GenBank/DDBJ databases">
        <authorList>
            <person name="Lanie J.A."/>
            <person name="Ng W.-L."/>
            <person name="Kazmierczak K.M."/>
            <person name="Andrzejewski T.M."/>
            <person name="Davidsen T.M."/>
            <person name="Wayne K.J."/>
            <person name="Tettelin H."/>
            <person name="Glass J.I."/>
            <person name="Rusch D."/>
            <person name="Podicherti R."/>
            <person name="Tsui H.-C.T."/>
            <person name="Winkler M.E."/>
        </authorList>
    </citation>
    <scope>NUCLEOTIDE SEQUENCE</scope>
</reference>
<dbReference type="AlphaFoldDB" id="A0A383ELZ9"/>
<protein>
    <submittedName>
        <fullName evidence="1">Uncharacterized protein</fullName>
    </submittedName>
</protein>
<accession>A0A383ELZ9</accession>
<organism evidence="1">
    <name type="scientific">marine metagenome</name>
    <dbReference type="NCBI Taxonomy" id="408172"/>
    <lineage>
        <taxon>unclassified sequences</taxon>
        <taxon>metagenomes</taxon>
        <taxon>ecological metagenomes</taxon>
    </lineage>
</organism>
<sequence length="230" mass="26117">NFEFQSLTFDNIVSGTSYITSPKLGDHDYLYSGSKNNYNCEFTLIDFTSYYALNAHPEVFANPDTVDSMMLKIYLSDESAIPIPEIFLTYLHSANDSIFHEDETLYNEFNSNGFPDTIGLGIFQLSEEDTNSTVNSIELIIKDTAKINEVLFYSEDTSKCFLLSQKETSDFIKLYSSESNYQPEFYIYYTIIDSTDSSYVSSLSLPVLQDVTLINPPNISSNLLPQDSLY</sequence>
<name>A0A383ELZ9_9ZZZZ</name>
<feature type="non-terminal residue" evidence="1">
    <location>
        <position position="1"/>
    </location>
</feature>
<dbReference type="EMBL" id="UINC01227135">
    <property type="protein sequence ID" value="SVE57896.1"/>
    <property type="molecule type" value="Genomic_DNA"/>
</dbReference>
<evidence type="ECO:0000313" key="1">
    <source>
        <dbReference type="EMBL" id="SVE57896.1"/>
    </source>
</evidence>
<gene>
    <name evidence="1" type="ORF">METZ01_LOCUS510750</name>
</gene>